<proteinExistence type="predicted"/>
<gene>
    <name evidence="2" type="ORF">CDEB00056_LOCUS6763</name>
</gene>
<name>A0A7S3Q0I9_9STRA</name>
<accession>A0A7S3Q0I9</accession>
<dbReference type="AlphaFoldDB" id="A0A7S3Q0I9"/>
<evidence type="ECO:0000313" key="2">
    <source>
        <dbReference type="EMBL" id="CAE0461922.1"/>
    </source>
</evidence>
<feature type="region of interest" description="Disordered" evidence="1">
    <location>
        <begin position="28"/>
        <end position="47"/>
    </location>
</feature>
<protein>
    <submittedName>
        <fullName evidence="2">Uncharacterized protein</fullName>
    </submittedName>
</protein>
<dbReference type="EMBL" id="HBIO01008834">
    <property type="protein sequence ID" value="CAE0461922.1"/>
    <property type="molecule type" value="Transcribed_RNA"/>
</dbReference>
<reference evidence="2" key="1">
    <citation type="submission" date="2021-01" db="EMBL/GenBank/DDBJ databases">
        <authorList>
            <person name="Corre E."/>
            <person name="Pelletier E."/>
            <person name="Niang G."/>
            <person name="Scheremetjew M."/>
            <person name="Finn R."/>
            <person name="Kale V."/>
            <person name="Holt S."/>
            <person name="Cochrane G."/>
            <person name="Meng A."/>
            <person name="Brown T."/>
            <person name="Cohen L."/>
        </authorList>
    </citation>
    <scope>NUCLEOTIDE SEQUENCE</scope>
    <source>
        <strain evidence="2">MM31A-1</strain>
    </source>
</reference>
<organism evidence="2">
    <name type="scientific">Chaetoceros debilis</name>
    <dbReference type="NCBI Taxonomy" id="122233"/>
    <lineage>
        <taxon>Eukaryota</taxon>
        <taxon>Sar</taxon>
        <taxon>Stramenopiles</taxon>
        <taxon>Ochrophyta</taxon>
        <taxon>Bacillariophyta</taxon>
        <taxon>Coscinodiscophyceae</taxon>
        <taxon>Chaetocerotophycidae</taxon>
        <taxon>Chaetocerotales</taxon>
        <taxon>Chaetocerotaceae</taxon>
        <taxon>Chaetoceros</taxon>
    </lineage>
</organism>
<evidence type="ECO:0000256" key="1">
    <source>
        <dbReference type="SAM" id="MobiDB-lite"/>
    </source>
</evidence>
<sequence length="209" mass="24290">MTGQQVKENGGFMPEAIHDNRGISIDTSEHSIESEPPIVDTSSPKKQKKSVRFGSINIRKYNRILGDNPACSSGCPVQLGWDSFPQPIVPIDEYEINRLPRRTRRHLQLTSITRRNSLHYHFGYTHTEIEQGSEEIKKIKKQRLITKSLTTNMEKREEFVQNVTRKIKRTFSREKIYYKPEWDQFKLRRIGSGVSMHQVGMNHGIVVVR</sequence>